<dbReference type="EMBL" id="HBUE01339324">
    <property type="protein sequence ID" value="CAG6597659.1"/>
    <property type="molecule type" value="Transcribed_RNA"/>
</dbReference>
<accession>A0A8D8FYU4</accession>
<dbReference type="EMBL" id="HBUE01232496">
    <property type="protein sequence ID" value="CAG6545511.1"/>
    <property type="molecule type" value="Transcribed_RNA"/>
</dbReference>
<reference evidence="1" key="1">
    <citation type="submission" date="2021-05" db="EMBL/GenBank/DDBJ databases">
        <authorList>
            <person name="Alioto T."/>
            <person name="Alioto T."/>
            <person name="Gomez Garrido J."/>
        </authorList>
    </citation>
    <scope>NUCLEOTIDE SEQUENCE</scope>
</reference>
<protein>
    <submittedName>
        <fullName evidence="1">(northern house mosquito) hypothetical protein</fullName>
    </submittedName>
</protein>
<organism evidence="1">
    <name type="scientific">Culex pipiens</name>
    <name type="common">House mosquito</name>
    <dbReference type="NCBI Taxonomy" id="7175"/>
    <lineage>
        <taxon>Eukaryota</taxon>
        <taxon>Metazoa</taxon>
        <taxon>Ecdysozoa</taxon>
        <taxon>Arthropoda</taxon>
        <taxon>Hexapoda</taxon>
        <taxon>Insecta</taxon>
        <taxon>Pterygota</taxon>
        <taxon>Neoptera</taxon>
        <taxon>Endopterygota</taxon>
        <taxon>Diptera</taxon>
        <taxon>Nematocera</taxon>
        <taxon>Culicoidea</taxon>
        <taxon>Culicidae</taxon>
        <taxon>Culicinae</taxon>
        <taxon>Culicini</taxon>
        <taxon>Culex</taxon>
        <taxon>Culex</taxon>
    </lineage>
</organism>
<dbReference type="AlphaFoldDB" id="A0A8D8FYU4"/>
<sequence>MKFPSLLAVYTNKMPSFRYSSLNHRTCQAESTVPVDVLQIAKSFTRGHQPSPLVPLQRPAPRLAEHEARNRAHRGPAGRWTSARRICSTIRKAGSSARPHCPGRKTMTARFILKRLFNHRC</sequence>
<dbReference type="EMBL" id="HBUE01232497">
    <property type="protein sequence ID" value="CAG6545512.1"/>
    <property type="molecule type" value="Transcribed_RNA"/>
</dbReference>
<proteinExistence type="predicted"/>
<evidence type="ECO:0000313" key="1">
    <source>
        <dbReference type="EMBL" id="CAG6490152.1"/>
    </source>
</evidence>
<dbReference type="EMBL" id="HBUE01339325">
    <property type="protein sequence ID" value="CAG6597660.1"/>
    <property type="molecule type" value="Transcribed_RNA"/>
</dbReference>
<name>A0A8D8FYU4_CULPI</name>
<dbReference type="EMBL" id="HBUE01114267">
    <property type="protein sequence ID" value="CAG6490151.1"/>
    <property type="molecule type" value="Transcribed_RNA"/>
</dbReference>
<dbReference type="EMBL" id="HBUE01114268">
    <property type="protein sequence ID" value="CAG6490152.1"/>
    <property type="molecule type" value="Transcribed_RNA"/>
</dbReference>